<keyword evidence="1" id="KW-0732">Signal</keyword>
<sequence length="133" mass="14974">MTLKKLKSNLVACCFGAAITLTGLHLMHPSVASADPWIDLGYGKYQATWSVDRGSLMASGRIPNTVLRIHAVLADDYAEFEERDYRFTQQDGTWKYMWTGYTGKHAYISSGSNWQRVSGDRLANDILYIATHH</sequence>
<dbReference type="Proteomes" id="UP000323646">
    <property type="component" value="Unassembled WGS sequence"/>
</dbReference>
<protein>
    <submittedName>
        <fullName evidence="2">Uncharacterized protein</fullName>
    </submittedName>
</protein>
<evidence type="ECO:0000313" key="2">
    <source>
        <dbReference type="EMBL" id="TYZ22290.1"/>
    </source>
</evidence>
<dbReference type="AlphaFoldDB" id="A0A5D6W303"/>
<dbReference type="OrthoDB" id="1665393at2"/>
<evidence type="ECO:0000256" key="1">
    <source>
        <dbReference type="SAM" id="SignalP"/>
    </source>
</evidence>
<name>A0A5D6W303_9FIRM</name>
<dbReference type="EMBL" id="VTOY01000006">
    <property type="protein sequence ID" value="TYZ22290.1"/>
    <property type="molecule type" value="Genomic_DNA"/>
</dbReference>
<evidence type="ECO:0000313" key="3">
    <source>
        <dbReference type="Proteomes" id="UP000323646"/>
    </source>
</evidence>
<keyword evidence="3" id="KW-1185">Reference proteome</keyword>
<proteinExistence type="predicted"/>
<feature type="chain" id="PRO_5022851303" evidence="1">
    <location>
        <begin position="35"/>
        <end position="133"/>
    </location>
</feature>
<reference evidence="2 3" key="1">
    <citation type="submission" date="2019-08" db="EMBL/GenBank/DDBJ databases">
        <title>Selenomonas sp. mPRGC5 and Selenomonas sp. mPRGC8 isolated from ruminal fluid of dairy goat (Capra hircus).</title>
        <authorList>
            <person name="Poothong S."/>
            <person name="Nuengjamnong C."/>
            <person name="Tanasupawat S."/>
        </authorList>
    </citation>
    <scope>NUCLEOTIDE SEQUENCE [LARGE SCALE GENOMIC DNA]</scope>
    <source>
        <strain evidence="3">mPRGC5</strain>
    </source>
</reference>
<comment type="caution">
    <text evidence="2">The sequence shown here is derived from an EMBL/GenBank/DDBJ whole genome shotgun (WGS) entry which is preliminary data.</text>
</comment>
<feature type="signal peptide" evidence="1">
    <location>
        <begin position="1"/>
        <end position="34"/>
    </location>
</feature>
<organism evidence="2 3">
    <name type="scientific">Selenomonas ruminis</name>
    <dbReference type="NCBI Taxonomy" id="2593411"/>
    <lineage>
        <taxon>Bacteria</taxon>
        <taxon>Bacillati</taxon>
        <taxon>Bacillota</taxon>
        <taxon>Negativicutes</taxon>
        <taxon>Selenomonadales</taxon>
        <taxon>Selenomonadaceae</taxon>
        <taxon>Selenomonas</taxon>
    </lineage>
</organism>
<accession>A0A5D6W303</accession>
<gene>
    <name evidence="2" type="ORF">FZ040_08730</name>
</gene>
<dbReference type="RefSeq" id="WP_149171633.1">
    <property type="nucleotide sequence ID" value="NZ_VTOY01000006.1"/>
</dbReference>